<keyword evidence="2" id="KW-1185">Reference proteome</keyword>
<evidence type="ECO:0000313" key="1">
    <source>
        <dbReference type="EMBL" id="KAK9237110.1"/>
    </source>
</evidence>
<dbReference type="EMBL" id="MU971374">
    <property type="protein sequence ID" value="KAK9237110.1"/>
    <property type="molecule type" value="Genomic_DNA"/>
</dbReference>
<dbReference type="Proteomes" id="UP001433508">
    <property type="component" value="Unassembled WGS sequence"/>
</dbReference>
<organism evidence="1 2">
    <name type="scientific">Lipomyces kononenkoae</name>
    <name type="common">Yeast</name>
    <dbReference type="NCBI Taxonomy" id="34357"/>
    <lineage>
        <taxon>Eukaryota</taxon>
        <taxon>Fungi</taxon>
        <taxon>Dikarya</taxon>
        <taxon>Ascomycota</taxon>
        <taxon>Saccharomycotina</taxon>
        <taxon>Lipomycetes</taxon>
        <taxon>Lipomycetales</taxon>
        <taxon>Lipomycetaceae</taxon>
        <taxon>Lipomyces</taxon>
    </lineage>
</organism>
<name>A0ACC3T0R6_LIPKO</name>
<sequence>MNQSALIYFTISYICFDQALRRQNTNNNTMLIKKTNDIISKQWYYQANPAHRELWMRHPRSALYVIPYWVAFWGGLGYASYYLGRMVIGKKD</sequence>
<gene>
    <name evidence="1" type="ORF">V1525DRAFT_404978</name>
</gene>
<accession>A0ACC3T0R6</accession>
<proteinExistence type="predicted"/>
<protein>
    <submittedName>
        <fullName evidence="1">Uncharacterized protein</fullName>
    </submittedName>
</protein>
<reference evidence="2" key="1">
    <citation type="journal article" date="2024" name="Front. Bioeng. Biotechnol.">
        <title>Genome-scale model development and genomic sequencing of the oleaginous clade Lipomyces.</title>
        <authorList>
            <person name="Czajka J.J."/>
            <person name="Han Y."/>
            <person name="Kim J."/>
            <person name="Mondo S.J."/>
            <person name="Hofstad B.A."/>
            <person name="Robles A."/>
            <person name="Haridas S."/>
            <person name="Riley R."/>
            <person name="LaButti K."/>
            <person name="Pangilinan J."/>
            <person name="Andreopoulos W."/>
            <person name="Lipzen A."/>
            <person name="Yan J."/>
            <person name="Wang M."/>
            <person name="Ng V."/>
            <person name="Grigoriev I.V."/>
            <person name="Spatafora J.W."/>
            <person name="Magnuson J.K."/>
            <person name="Baker S.E."/>
            <person name="Pomraning K.R."/>
        </authorList>
    </citation>
    <scope>NUCLEOTIDE SEQUENCE [LARGE SCALE GENOMIC DNA]</scope>
    <source>
        <strain evidence="2">CBS 7786</strain>
    </source>
</reference>
<comment type="caution">
    <text evidence="1">The sequence shown here is derived from an EMBL/GenBank/DDBJ whole genome shotgun (WGS) entry which is preliminary data.</text>
</comment>
<evidence type="ECO:0000313" key="2">
    <source>
        <dbReference type="Proteomes" id="UP001433508"/>
    </source>
</evidence>